<evidence type="ECO:0000256" key="2">
    <source>
        <dbReference type="ARBA" id="ARBA00022723"/>
    </source>
</evidence>
<dbReference type="AlphaFoldDB" id="A0A6B2M146"/>
<keyword evidence="5" id="KW-0732">Signal</keyword>
<reference evidence="7 8" key="1">
    <citation type="submission" date="2020-02" db="EMBL/GenBank/DDBJ databases">
        <title>Albibacoteraceae fam. nov., the first described family within the subdivision 4 Verrucomicrobia.</title>
        <authorList>
            <person name="Xi F."/>
        </authorList>
    </citation>
    <scope>NUCLEOTIDE SEQUENCE [LARGE SCALE GENOMIC DNA]</scope>
    <source>
        <strain evidence="7 8">CK1056</strain>
    </source>
</reference>
<dbReference type="InterPro" id="IPR024607">
    <property type="entry name" value="Sulfatase_CS"/>
</dbReference>
<dbReference type="EMBL" id="JAAGNX010000001">
    <property type="protein sequence ID" value="NDV61495.1"/>
    <property type="molecule type" value="Genomic_DNA"/>
</dbReference>
<dbReference type="PANTHER" id="PTHR42693">
    <property type="entry name" value="ARYLSULFATASE FAMILY MEMBER"/>
    <property type="match status" value="1"/>
</dbReference>
<protein>
    <submittedName>
        <fullName evidence="7">Sulfatase-like hydrolase/transferase</fullName>
    </submittedName>
</protein>
<evidence type="ECO:0000313" key="7">
    <source>
        <dbReference type="EMBL" id="NDV61495.1"/>
    </source>
</evidence>
<feature type="signal peptide" evidence="5">
    <location>
        <begin position="1"/>
        <end position="21"/>
    </location>
</feature>
<accession>A0A6B2M146</accession>
<evidence type="ECO:0000313" key="8">
    <source>
        <dbReference type="Proteomes" id="UP000478417"/>
    </source>
</evidence>
<dbReference type="PROSITE" id="PS00523">
    <property type="entry name" value="SULFATASE_1"/>
    <property type="match status" value="1"/>
</dbReference>
<keyword evidence="2" id="KW-0479">Metal-binding</keyword>
<evidence type="ECO:0000259" key="6">
    <source>
        <dbReference type="Pfam" id="PF00884"/>
    </source>
</evidence>
<evidence type="ECO:0000256" key="1">
    <source>
        <dbReference type="ARBA" id="ARBA00008779"/>
    </source>
</evidence>
<dbReference type="InterPro" id="IPR050738">
    <property type="entry name" value="Sulfatase"/>
</dbReference>
<evidence type="ECO:0000256" key="4">
    <source>
        <dbReference type="ARBA" id="ARBA00022837"/>
    </source>
</evidence>
<name>A0A6B2M146_9BACT</name>
<comment type="caution">
    <text evidence="7">The sequence shown here is derived from an EMBL/GenBank/DDBJ whole genome shotgun (WGS) entry which is preliminary data.</text>
</comment>
<comment type="similarity">
    <text evidence="1">Belongs to the sulfatase family.</text>
</comment>
<dbReference type="RefSeq" id="WP_163962485.1">
    <property type="nucleotide sequence ID" value="NZ_JAAGNX010000001.1"/>
</dbReference>
<organism evidence="7 8">
    <name type="scientific">Oceanipulchritudo coccoides</name>
    <dbReference type="NCBI Taxonomy" id="2706888"/>
    <lineage>
        <taxon>Bacteria</taxon>
        <taxon>Pseudomonadati</taxon>
        <taxon>Verrucomicrobiota</taxon>
        <taxon>Opitutia</taxon>
        <taxon>Puniceicoccales</taxon>
        <taxon>Oceanipulchritudinaceae</taxon>
        <taxon>Oceanipulchritudo</taxon>
    </lineage>
</organism>
<dbReference type="GO" id="GO:0046872">
    <property type="term" value="F:metal ion binding"/>
    <property type="evidence" value="ECO:0007669"/>
    <property type="project" value="UniProtKB-KW"/>
</dbReference>
<keyword evidence="8" id="KW-1185">Reference proteome</keyword>
<dbReference type="PANTHER" id="PTHR42693:SF53">
    <property type="entry name" value="ENDO-4-O-SULFATASE"/>
    <property type="match status" value="1"/>
</dbReference>
<dbReference type="Gene3D" id="3.30.1120.10">
    <property type="match status" value="1"/>
</dbReference>
<keyword evidence="7" id="KW-0808">Transferase</keyword>
<dbReference type="Pfam" id="PF00884">
    <property type="entry name" value="Sulfatase"/>
    <property type="match status" value="1"/>
</dbReference>
<dbReference type="InterPro" id="IPR000917">
    <property type="entry name" value="Sulfatase_N"/>
</dbReference>
<feature type="domain" description="Sulfatase N-terminal" evidence="6">
    <location>
        <begin position="25"/>
        <end position="344"/>
    </location>
</feature>
<dbReference type="GO" id="GO:0004065">
    <property type="term" value="F:arylsulfatase activity"/>
    <property type="evidence" value="ECO:0007669"/>
    <property type="project" value="TreeGrafter"/>
</dbReference>
<dbReference type="PROSITE" id="PS00149">
    <property type="entry name" value="SULFATASE_2"/>
    <property type="match status" value="1"/>
</dbReference>
<evidence type="ECO:0000256" key="5">
    <source>
        <dbReference type="SAM" id="SignalP"/>
    </source>
</evidence>
<proteinExistence type="inferred from homology"/>
<evidence type="ECO:0000256" key="3">
    <source>
        <dbReference type="ARBA" id="ARBA00022801"/>
    </source>
</evidence>
<dbReference type="Gene3D" id="3.40.720.10">
    <property type="entry name" value="Alkaline Phosphatase, subunit A"/>
    <property type="match status" value="1"/>
</dbReference>
<dbReference type="Proteomes" id="UP000478417">
    <property type="component" value="Unassembled WGS sequence"/>
</dbReference>
<dbReference type="GO" id="GO:0016740">
    <property type="term" value="F:transferase activity"/>
    <property type="evidence" value="ECO:0007669"/>
    <property type="project" value="UniProtKB-KW"/>
</dbReference>
<sequence length="461" mass="51594">MNPKFLIPSLSLCLAAFSMEAADQPNLIVIMADDLGYADVGFNGCTDIPTPHIDSIADQGVRFSSGYVSYAVCGPSRAGFMTGRYQQRFGFERNPQYQPGDPNMGLPLEEETMATVLKKVGYTSGIVGKWHLGAHPDLHPLNRGFDFFYGHLGGGHRYMPEDLVIQDSYSATDEQESYRTWILRNHEAVAPTKYLTDEFSDAAVEFVSVNKDKPFFLFLSYNAPHLPLQATEKYLARFSDIKDEKRRTYAAMVSAVDDGVGRVLTTLRENGLEENTLVFFLSDNGGPISKNASRNTPLKGAKGDAWEGGFRVPFAMQWLGKVPSGKTYDKPVSSLDIFATITGLSQAPVSPERPLDGVNLVPFLTGDNTCTPHKAIYLRKFDQQRYAIRKDDFKLVIPGPDKAPLLFNLEKDIGEQRNILSSHKDIAKELDEMRLEWSSELMDPRFLGLIHSESWQRNRNK</sequence>
<feature type="chain" id="PRO_5025395332" evidence="5">
    <location>
        <begin position="22"/>
        <end position="461"/>
    </location>
</feature>
<gene>
    <name evidence="7" type="ORF">G0Q06_03430</name>
</gene>
<keyword evidence="4" id="KW-0106">Calcium</keyword>
<dbReference type="SUPFAM" id="SSF53649">
    <property type="entry name" value="Alkaline phosphatase-like"/>
    <property type="match status" value="1"/>
</dbReference>
<keyword evidence="3 7" id="KW-0378">Hydrolase</keyword>
<dbReference type="InterPro" id="IPR017850">
    <property type="entry name" value="Alkaline_phosphatase_core_sf"/>
</dbReference>